<comment type="similarity">
    <text evidence="1">Belongs to the polysaccharide lyase 1 family.</text>
</comment>
<feature type="domain" description="Pectate lyase" evidence="5">
    <location>
        <begin position="56"/>
        <end position="270"/>
    </location>
</feature>
<dbReference type="GO" id="GO:0016829">
    <property type="term" value="F:lyase activity"/>
    <property type="evidence" value="ECO:0007669"/>
    <property type="project" value="UniProtKB-KW"/>
</dbReference>
<reference evidence="6 7" key="1">
    <citation type="journal article" date="2020" name="ISME J.">
        <title>Uncovering the hidden diversity of litter-decomposition mechanisms in mushroom-forming fungi.</title>
        <authorList>
            <person name="Floudas D."/>
            <person name="Bentzer J."/>
            <person name="Ahren D."/>
            <person name="Johansson T."/>
            <person name="Persson P."/>
            <person name="Tunlid A."/>
        </authorList>
    </citation>
    <scope>NUCLEOTIDE SEQUENCE [LARGE SCALE GENOMIC DNA]</scope>
    <source>
        <strain evidence="6 7">CBS 406.79</strain>
    </source>
</reference>
<evidence type="ECO:0000259" key="5">
    <source>
        <dbReference type="SMART" id="SM00656"/>
    </source>
</evidence>
<dbReference type="InterPro" id="IPR002022">
    <property type="entry name" value="Pec_lyase"/>
</dbReference>
<feature type="compositionally biased region" description="Polar residues" evidence="4">
    <location>
        <begin position="707"/>
        <end position="718"/>
    </location>
</feature>
<dbReference type="InterPro" id="IPR011050">
    <property type="entry name" value="Pectin_lyase_fold/virulence"/>
</dbReference>
<feature type="compositionally biased region" description="Low complexity" evidence="4">
    <location>
        <begin position="683"/>
        <end position="696"/>
    </location>
</feature>
<keyword evidence="3" id="KW-0175">Coiled coil</keyword>
<evidence type="ECO:0000256" key="2">
    <source>
        <dbReference type="ARBA" id="ARBA00023239"/>
    </source>
</evidence>
<keyword evidence="7" id="KW-1185">Reference proteome</keyword>
<name>A0A8H5HYF1_9AGAR</name>
<dbReference type="Proteomes" id="UP000518752">
    <property type="component" value="Unassembled WGS sequence"/>
</dbReference>
<dbReference type="InterPro" id="IPR012334">
    <property type="entry name" value="Pectin_lyas_fold"/>
</dbReference>
<feature type="region of interest" description="Disordered" evidence="4">
    <location>
        <begin position="855"/>
        <end position="942"/>
    </location>
</feature>
<keyword evidence="2" id="KW-0456">Lyase</keyword>
<feature type="compositionally biased region" description="Low complexity" evidence="4">
    <location>
        <begin position="867"/>
        <end position="880"/>
    </location>
</feature>
<feature type="compositionally biased region" description="Polar residues" evidence="4">
    <location>
        <begin position="543"/>
        <end position="562"/>
    </location>
</feature>
<evidence type="ECO:0000256" key="4">
    <source>
        <dbReference type="SAM" id="MobiDB-lite"/>
    </source>
</evidence>
<proteinExistence type="inferred from homology"/>
<feature type="compositionally biased region" description="Low complexity" evidence="4">
    <location>
        <begin position="778"/>
        <end position="793"/>
    </location>
</feature>
<gene>
    <name evidence="6" type="ORF">D9757_002392</name>
</gene>
<dbReference type="Gene3D" id="2.160.20.10">
    <property type="entry name" value="Single-stranded right-handed beta-helix, Pectin lyase-like"/>
    <property type="match status" value="1"/>
</dbReference>
<accession>A0A8H5HYF1</accession>
<sequence>MHGATGGGSATPQVPSSNAELVTWLSDSTPRVIQLNTIYDFTTFYGTSSFSACNPWSCSPNPQSILNTIAGTCNGFTTRVVTINTAGSTTNLKVGSNKTLLGKGANAGMWVQANFSFYATSESQTSILISGASNVWIDHCYFNRPGRQFLTTGFGQANGVTISNNVFDGTATWSTGCDGHHYWALILAVYANWIHTTAGRSPHSGGEASTDTLLYHFVNSTSLYWWCCFDREIDPTKLDYISDNTGHALDIGQGTYMVAEGNYFENVKTPIIGVDVNGRLYFPTTVPDANACANAGWGRYCEWNRIAGTSGTALIELNTTPFNTAMRTVAMAMVLPSVMTHYLGQFGRKLLETNPGANYRIGWVTYGQADCPLLAKRFFAEYVLVINALKDPVELDNLGIGATTAGGTKGMATLEGLVAAIELFDTFAEVKPPKWPSHVLHITASFPDDSKHPRENIFPALDNTTWENLPDELAKMTGMKRPSEPMNSNEQPPEKKQQLNISSVGSPPRPQAPLGTLSGAGTAPSTPPVPPQPQLGRPEVSGGSAQPTVSQNGPNLVNAPNLSNVPQLPFPVPAPNSQQKYPWPGLGVSLTPAELLQRYRQLEDQRKKIEAVFELATKELKDLKEEAESKGENRDAQIAMALRKVEAMRAEIVKREPMWNKFRAIGNGYFTLLKRMQLAGAATASGGQSSNGSSGSIPNVAPAMHVQPSSSGDSTASDPTSSSNVNISTISSPSGAIRATTSASTASGSSPLASVAKPSPKPSPSLTTTMKQSPKPSPKLSNKPNIPHSTPKLSPKPSPLKPSPVRNAAAANVPNSTATGYAAGPGATSTASGAPVNIGMSPEVALQMQKLLERGGQHAKDMAKGQGSPSSGPASTSGMPLPHSQGQPSGSGHVPDTGNLSGGGMGNISGVGQPGQQSAGGHLEPPAQSNSGPLSTLQNGGSGNIPAWTGRIFLPGETAGKRNDIRIFVTANSVNTAECRAHTWPQEMTLSFTSHATVNHAEFESWARKTRPVVCTMKAFVRLLPPGAASANPQAQMTINQMNIGNEQLFQGFSSMVQFSKHYIVSAWTIPNSGPTNNVVFAFQPPHGLIGAFFPVSGIPEMPKPLPGLSGVPTPGMSNLSSLNTSASNPTGSPSTIAELLQAWNVPLEVANKILIMPPPAQAQAVKALLARIKQGQQGLGMAGRPGSGPLPGAGVNITNAAAAMAMRMAQQQSGTSGNGPGGVGMPPGLQTLQGMQGPQRPGGQFGHPMDGNQHQGNNSNLHPNMANLVSGMRADLGNTGNLGSLGGMGGMNAASLGGMGGGIRGLTPQQLQQFRLQARGAFGGGSLGQGGGSVG</sequence>
<feature type="region of interest" description="Disordered" evidence="4">
    <location>
        <begin position="683"/>
        <end position="807"/>
    </location>
</feature>
<feature type="coiled-coil region" evidence="3">
    <location>
        <begin position="599"/>
        <end position="633"/>
    </location>
</feature>
<protein>
    <recommendedName>
        <fullName evidence="5">Pectate lyase domain-containing protein</fullName>
    </recommendedName>
</protein>
<evidence type="ECO:0000313" key="6">
    <source>
        <dbReference type="EMBL" id="KAF5391693.1"/>
    </source>
</evidence>
<organism evidence="6 7">
    <name type="scientific">Collybiopsis confluens</name>
    <dbReference type="NCBI Taxonomy" id="2823264"/>
    <lineage>
        <taxon>Eukaryota</taxon>
        <taxon>Fungi</taxon>
        <taxon>Dikarya</taxon>
        <taxon>Basidiomycota</taxon>
        <taxon>Agaricomycotina</taxon>
        <taxon>Agaricomycetes</taxon>
        <taxon>Agaricomycetidae</taxon>
        <taxon>Agaricales</taxon>
        <taxon>Marasmiineae</taxon>
        <taxon>Omphalotaceae</taxon>
        <taxon>Collybiopsis</taxon>
    </lineage>
</organism>
<dbReference type="SUPFAM" id="SSF51126">
    <property type="entry name" value="Pectin lyase-like"/>
    <property type="match status" value="1"/>
</dbReference>
<dbReference type="EMBL" id="JAACJN010000009">
    <property type="protein sequence ID" value="KAF5391693.1"/>
    <property type="molecule type" value="Genomic_DNA"/>
</dbReference>
<evidence type="ECO:0000256" key="1">
    <source>
        <dbReference type="ARBA" id="ARBA00010980"/>
    </source>
</evidence>
<comment type="caution">
    <text evidence="6">The sequence shown here is derived from an EMBL/GenBank/DDBJ whole genome shotgun (WGS) entry which is preliminary data.</text>
</comment>
<evidence type="ECO:0000313" key="7">
    <source>
        <dbReference type="Proteomes" id="UP000518752"/>
    </source>
</evidence>
<feature type="compositionally biased region" description="Gly residues" evidence="4">
    <location>
        <begin position="900"/>
        <end position="913"/>
    </location>
</feature>
<evidence type="ECO:0000256" key="3">
    <source>
        <dbReference type="SAM" id="Coils"/>
    </source>
</evidence>
<feature type="compositionally biased region" description="Polar residues" evidence="4">
    <location>
        <begin position="927"/>
        <end position="939"/>
    </location>
</feature>
<feature type="region of interest" description="Disordered" evidence="4">
    <location>
        <begin position="478"/>
        <end position="562"/>
    </location>
</feature>
<dbReference type="OrthoDB" id="1637350at2759"/>
<dbReference type="SMART" id="SM00656">
    <property type="entry name" value="Amb_all"/>
    <property type="match status" value="1"/>
</dbReference>
<feature type="compositionally biased region" description="Low complexity" evidence="4">
    <location>
        <begin position="719"/>
        <end position="758"/>
    </location>
</feature>